<protein>
    <submittedName>
        <fullName evidence="2">START domain containing protein</fullName>
    </submittedName>
</protein>
<dbReference type="Gene3D" id="3.30.530.20">
    <property type="match status" value="1"/>
</dbReference>
<dbReference type="GO" id="GO:0008289">
    <property type="term" value="F:lipid binding"/>
    <property type="evidence" value="ECO:0007669"/>
    <property type="project" value="InterPro"/>
</dbReference>
<dbReference type="EMBL" id="KB008087">
    <property type="protein sequence ID" value="ELR13638.1"/>
    <property type="molecule type" value="Genomic_DNA"/>
</dbReference>
<dbReference type="Proteomes" id="UP000011083">
    <property type="component" value="Unassembled WGS sequence"/>
</dbReference>
<proteinExistence type="predicted"/>
<dbReference type="PROSITE" id="PS50848">
    <property type="entry name" value="START"/>
    <property type="match status" value="1"/>
</dbReference>
<dbReference type="AlphaFoldDB" id="L8GLQ6"/>
<gene>
    <name evidence="2" type="ORF">ACA1_038230</name>
</gene>
<dbReference type="InterPro" id="IPR051213">
    <property type="entry name" value="START_lipid_transfer"/>
</dbReference>
<dbReference type="GeneID" id="14914162"/>
<evidence type="ECO:0000259" key="1">
    <source>
        <dbReference type="PROSITE" id="PS50848"/>
    </source>
</evidence>
<evidence type="ECO:0000313" key="3">
    <source>
        <dbReference type="Proteomes" id="UP000011083"/>
    </source>
</evidence>
<dbReference type="Pfam" id="PF01852">
    <property type="entry name" value="START"/>
    <property type="match status" value="1"/>
</dbReference>
<dbReference type="InterPro" id="IPR023393">
    <property type="entry name" value="START-like_dom_sf"/>
</dbReference>
<name>L8GLQ6_ACACF</name>
<keyword evidence="3" id="KW-1185">Reference proteome</keyword>
<dbReference type="SUPFAM" id="SSF55961">
    <property type="entry name" value="Bet v1-like"/>
    <property type="match status" value="1"/>
</dbReference>
<organism evidence="2 3">
    <name type="scientific">Acanthamoeba castellanii (strain ATCC 30010 / Neff)</name>
    <dbReference type="NCBI Taxonomy" id="1257118"/>
    <lineage>
        <taxon>Eukaryota</taxon>
        <taxon>Amoebozoa</taxon>
        <taxon>Discosea</taxon>
        <taxon>Longamoebia</taxon>
        <taxon>Centramoebida</taxon>
        <taxon>Acanthamoebidae</taxon>
        <taxon>Acanthamoeba</taxon>
    </lineage>
</organism>
<dbReference type="KEGG" id="acan:ACA1_038230"/>
<sequence length="215" mass="23446">MSSTDVAQRKAEWEEGVKKFLEVAASTDGWAESHEKLGVQVHRKDTDAIAIIKGVGVIKAKPEAVVEICASLEQRPRWDTFFEGGKLLEVLEEPNNLAFGHGWTKGGMGVWPRDVALLLGQRPLTAEEGGGYVLYGQSINGVVEEDTSKFVRATVHMSGFIIRPLPDNAEHSSVTYIFQIDGAGWLPSSITNLGYTYQPLGIIGLRKILTGSPQP</sequence>
<feature type="domain" description="START" evidence="1">
    <location>
        <begin position="23"/>
        <end position="192"/>
    </location>
</feature>
<dbReference type="OrthoDB" id="5403181at2759"/>
<dbReference type="InterPro" id="IPR002913">
    <property type="entry name" value="START_lipid-bd_dom"/>
</dbReference>
<dbReference type="PANTHER" id="PTHR19308:SF14">
    <property type="entry name" value="START DOMAIN-CONTAINING PROTEIN"/>
    <property type="match status" value="1"/>
</dbReference>
<dbReference type="PANTHER" id="PTHR19308">
    <property type="entry name" value="PHOSPHATIDYLCHOLINE TRANSFER PROTEIN"/>
    <property type="match status" value="1"/>
</dbReference>
<evidence type="ECO:0000313" key="2">
    <source>
        <dbReference type="EMBL" id="ELR13638.1"/>
    </source>
</evidence>
<accession>L8GLQ6</accession>
<dbReference type="GO" id="GO:0005737">
    <property type="term" value="C:cytoplasm"/>
    <property type="evidence" value="ECO:0007669"/>
    <property type="project" value="UniProtKB-ARBA"/>
</dbReference>
<reference evidence="2 3" key="1">
    <citation type="journal article" date="2013" name="Genome Biol.">
        <title>Genome of Acanthamoeba castellanii highlights extensive lateral gene transfer and early evolution of tyrosine kinase signaling.</title>
        <authorList>
            <person name="Clarke M."/>
            <person name="Lohan A.J."/>
            <person name="Liu B."/>
            <person name="Lagkouvardos I."/>
            <person name="Roy S."/>
            <person name="Zafar N."/>
            <person name="Bertelli C."/>
            <person name="Schilde C."/>
            <person name="Kianianmomeni A."/>
            <person name="Burglin T.R."/>
            <person name="Frech C."/>
            <person name="Turcotte B."/>
            <person name="Kopec K.O."/>
            <person name="Synnott J.M."/>
            <person name="Choo C."/>
            <person name="Paponov I."/>
            <person name="Finkler A."/>
            <person name="Soon Heng Tan C."/>
            <person name="Hutchins A.P."/>
            <person name="Weinmeier T."/>
            <person name="Rattei T."/>
            <person name="Chu J.S."/>
            <person name="Gimenez G."/>
            <person name="Irimia M."/>
            <person name="Rigden D.J."/>
            <person name="Fitzpatrick D.A."/>
            <person name="Lorenzo-Morales J."/>
            <person name="Bateman A."/>
            <person name="Chiu C.H."/>
            <person name="Tang P."/>
            <person name="Hegemann P."/>
            <person name="Fromm H."/>
            <person name="Raoult D."/>
            <person name="Greub G."/>
            <person name="Miranda-Saavedra D."/>
            <person name="Chen N."/>
            <person name="Nash P."/>
            <person name="Ginger M.L."/>
            <person name="Horn M."/>
            <person name="Schaap P."/>
            <person name="Caler L."/>
            <person name="Loftus B."/>
        </authorList>
    </citation>
    <scope>NUCLEOTIDE SEQUENCE [LARGE SCALE GENOMIC DNA]</scope>
    <source>
        <strain evidence="2 3">Neff</strain>
    </source>
</reference>
<dbReference type="RefSeq" id="XP_004335651.1">
    <property type="nucleotide sequence ID" value="XM_004335603.1"/>
</dbReference>
<dbReference type="SMART" id="SM00234">
    <property type="entry name" value="START"/>
    <property type="match status" value="1"/>
</dbReference>
<dbReference type="CDD" id="cd00177">
    <property type="entry name" value="START"/>
    <property type="match status" value="1"/>
</dbReference>
<dbReference type="VEuPathDB" id="AmoebaDB:ACA1_038230"/>